<evidence type="ECO:0000256" key="1">
    <source>
        <dbReference type="ARBA" id="ARBA00039290"/>
    </source>
</evidence>
<dbReference type="GO" id="GO:0009507">
    <property type="term" value="C:chloroplast"/>
    <property type="evidence" value="ECO:0007669"/>
    <property type="project" value="TreeGrafter"/>
</dbReference>
<dbReference type="GO" id="GO:0008236">
    <property type="term" value="F:serine-type peptidase activity"/>
    <property type="evidence" value="ECO:0007669"/>
    <property type="project" value="InterPro"/>
</dbReference>
<evidence type="ECO:0000256" key="3">
    <source>
        <dbReference type="ARBA" id="ARBA00045448"/>
    </source>
</evidence>
<comment type="caution">
    <text evidence="5">The sequence shown here is derived from an EMBL/GenBank/DDBJ whole genome shotgun (WGS) entry which is preliminary data.</text>
</comment>
<protein>
    <recommendedName>
        <fullName evidence="1">Prolyl endopeptidase-like</fullName>
    </recommendedName>
    <alternativeName>
        <fullName evidence="2">Prolylendopeptidase-like</fullName>
    </alternativeName>
</protein>
<keyword evidence="6" id="KW-1185">Reference proteome</keyword>
<proteinExistence type="predicted"/>
<accession>A0A6A4L790</accession>
<feature type="non-terminal residue" evidence="5">
    <location>
        <position position="1"/>
    </location>
</feature>
<dbReference type="InterPro" id="IPR029058">
    <property type="entry name" value="AB_hydrolase_fold"/>
</dbReference>
<gene>
    <name evidence="5" type="ORF">C3L33_16972</name>
</gene>
<name>A0A6A4L790_9ERIC</name>
<dbReference type="EMBL" id="QEFC01002724">
    <property type="protein sequence ID" value="KAE9451129.1"/>
    <property type="molecule type" value="Genomic_DNA"/>
</dbReference>
<dbReference type="InterPro" id="IPR001375">
    <property type="entry name" value="Peptidase_S9_cat"/>
</dbReference>
<comment type="function">
    <text evidence="3">Serine peptidase whose precise substrate specificity remains unclear. Does not cleave peptides after a arginine or lysine residue. Regulates trans-Golgi network morphology and sorting by regulating the membrane binding of the AP-1 complex. May play a role in the regulation of synaptic vesicle exocytosis.</text>
</comment>
<dbReference type="OrthoDB" id="248387at2759"/>
<evidence type="ECO:0000313" key="5">
    <source>
        <dbReference type="EMBL" id="KAE9451129.1"/>
    </source>
</evidence>
<dbReference type="Proteomes" id="UP000428333">
    <property type="component" value="Linkage Group LG10"/>
</dbReference>
<dbReference type="GO" id="GO:0006508">
    <property type="term" value="P:proteolysis"/>
    <property type="evidence" value="ECO:0007669"/>
    <property type="project" value="InterPro"/>
</dbReference>
<evidence type="ECO:0000313" key="6">
    <source>
        <dbReference type="Proteomes" id="UP000428333"/>
    </source>
</evidence>
<dbReference type="Gene3D" id="2.130.10.120">
    <property type="entry name" value="Prolyl oligopeptidase, N-terminal domain"/>
    <property type="match status" value="1"/>
</dbReference>
<evidence type="ECO:0000259" key="4">
    <source>
        <dbReference type="Pfam" id="PF00326"/>
    </source>
</evidence>
<dbReference type="PANTHER" id="PTHR11757:SF12">
    <property type="entry name" value="PROLYL ENDOPEPTIDASE"/>
    <property type="match status" value="1"/>
</dbReference>
<dbReference type="PANTHER" id="PTHR11757">
    <property type="entry name" value="PROTEASE FAMILY S9A OLIGOPEPTIDASE"/>
    <property type="match status" value="1"/>
</dbReference>
<evidence type="ECO:0000256" key="2">
    <source>
        <dbReference type="ARBA" id="ARBA00042165"/>
    </source>
</evidence>
<sequence>MQVYVIDASNPQDGLRRLCKRVPGVQYFVEHHCGFFYVLTNASLSEDKDLSTGTYYLGRVRVEDMHLNNWQNIIVPSKGSSLRDMDILNGHLVLFLDKMDSTQICSINLPIDVDCKHRVEIDYLDPWFFPLPSNFCRISPGSNNFMSLAYRVVLSSPVMPDVIVDYDMSRRTFSIVHQEDVLGFSAATGSSSQTFDREVDELPEASEDKEKDIQNCEVCPWKDFSDAYLCETKEVLSHDGVVVPLTILYSKKSHLKDQSPGILLGYGAYGEALDKSWCSDRLSLLDRGWVVAFADVRSVISRMLLLFRFAFLATTKTETESKIGWDFKSGIKFIALLGDVLLGQEEDQKPWVIARGMEIQQQIAAKILENSVTVDLFRETLNDYTLSFLLSLTCLFRGGGGVDPSWHRSGGGLHKLNSIYDFVSCGKFLVNEGYVCKDKLGAVGHSAGCLLVAAAINMCPDLFRAAIMKVPFLDICNTLLDPTLPLTILDYEEFGNPQIQSELESILQYSPYDNIAGGVCCPSVLVTASFHDSRQIYISFLSSSINRFMPVFVFALQFHMNYVHAYFHIHELNW</sequence>
<dbReference type="InterPro" id="IPR051543">
    <property type="entry name" value="Serine_Peptidase_S9A"/>
</dbReference>
<reference evidence="5 6" key="1">
    <citation type="journal article" date="2019" name="Genome Biol. Evol.">
        <title>The Rhododendron genome and chromosomal organization provide insight into shared whole-genome duplications across the heath family (Ericaceae).</title>
        <authorList>
            <person name="Soza V.L."/>
            <person name="Lindsley D."/>
            <person name="Waalkes A."/>
            <person name="Ramage E."/>
            <person name="Patwardhan R.P."/>
            <person name="Burton J.N."/>
            <person name="Adey A."/>
            <person name="Kumar A."/>
            <person name="Qiu R."/>
            <person name="Shendure J."/>
            <person name="Hall B."/>
        </authorList>
    </citation>
    <scope>NUCLEOTIDE SEQUENCE [LARGE SCALE GENOMIC DNA]</scope>
    <source>
        <strain evidence="5">RSF 1966-606</strain>
    </source>
</reference>
<dbReference type="AlphaFoldDB" id="A0A6A4L790"/>
<dbReference type="Pfam" id="PF00326">
    <property type="entry name" value="Peptidase_S9"/>
    <property type="match status" value="1"/>
</dbReference>
<dbReference type="SUPFAM" id="SSF50993">
    <property type="entry name" value="Peptidase/esterase 'gauge' domain"/>
    <property type="match status" value="1"/>
</dbReference>
<organism evidence="5 6">
    <name type="scientific">Rhododendron williamsianum</name>
    <dbReference type="NCBI Taxonomy" id="262921"/>
    <lineage>
        <taxon>Eukaryota</taxon>
        <taxon>Viridiplantae</taxon>
        <taxon>Streptophyta</taxon>
        <taxon>Embryophyta</taxon>
        <taxon>Tracheophyta</taxon>
        <taxon>Spermatophyta</taxon>
        <taxon>Magnoliopsida</taxon>
        <taxon>eudicotyledons</taxon>
        <taxon>Gunneridae</taxon>
        <taxon>Pentapetalae</taxon>
        <taxon>asterids</taxon>
        <taxon>Ericales</taxon>
        <taxon>Ericaceae</taxon>
        <taxon>Ericoideae</taxon>
        <taxon>Rhodoreae</taxon>
        <taxon>Rhododendron</taxon>
    </lineage>
</organism>
<dbReference type="Gene3D" id="3.40.50.1820">
    <property type="entry name" value="alpha/beta hydrolase"/>
    <property type="match status" value="2"/>
</dbReference>
<feature type="domain" description="Peptidase S9 prolyl oligopeptidase catalytic" evidence="4">
    <location>
        <begin position="396"/>
        <end position="537"/>
    </location>
</feature>
<dbReference type="SUPFAM" id="SSF53474">
    <property type="entry name" value="alpha/beta-Hydrolases"/>
    <property type="match status" value="1"/>
</dbReference>